<keyword evidence="3" id="KW-0647">Proteasome</keyword>
<dbReference type="SMART" id="SM00088">
    <property type="entry name" value="PINT"/>
    <property type="match status" value="1"/>
</dbReference>
<dbReference type="InterPro" id="IPR045135">
    <property type="entry name" value="Rpn7_N"/>
</dbReference>
<dbReference type="InterPro" id="IPR036390">
    <property type="entry name" value="WH_DNA-bd_sf"/>
</dbReference>
<dbReference type="Proteomes" id="UP001162164">
    <property type="component" value="Unassembled WGS sequence"/>
</dbReference>
<accession>A0ABQ9ITQ5</accession>
<evidence type="ECO:0000313" key="5">
    <source>
        <dbReference type="EMBL" id="KAJ8965476.1"/>
    </source>
</evidence>
<dbReference type="InterPro" id="IPR000717">
    <property type="entry name" value="PCI_dom"/>
</dbReference>
<sequence length="389" mass="45463">MEDDKLESDDPIKNPDLDIAQLKFKLSLPEYSKDDEKKSQLLEVITVNDMAPYYEMVCEDFDWEIKEDALKEMKERNTEALQAFDEEIEYSLNNLSVIDVKEAYLNKANYLSKIGDRENTIKTLSQAYDKTVALGCQLDNVFHCIRIGLFFMDLDLIRRNLQRASDLVDQGADWHSRNCYQMCKALFSLIIKDFSVSTDIFVNAISTFICTELISYDNFIKYTVLSASLTLNRREVKKNLIDNPDILQALHLNSILNEYIISLYECDYMRFFERLADIEIIMKEDMFLHFHYRYYIREMKTKAYDQLLSTYISVKLSYMADQFGVSSEYIENDISNLIANGRLNYKIDKVTGTINNTPKDLRTELFKSVIKHGDPLLNRVQDLSRVINI</sequence>
<dbReference type="PROSITE" id="PS50250">
    <property type="entry name" value="PCI"/>
    <property type="match status" value="1"/>
</dbReference>
<dbReference type="Pfam" id="PF21154">
    <property type="entry name" value="RPN7_PSMD6_C"/>
    <property type="match status" value="1"/>
</dbReference>
<organism evidence="5 6">
    <name type="scientific">Molorchus minor</name>
    <dbReference type="NCBI Taxonomy" id="1323400"/>
    <lineage>
        <taxon>Eukaryota</taxon>
        <taxon>Metazoa</taxon>
        <taxon>Ecdysozoa</taxon>
        <taxon>Arthropoda</taxon>
        <taxon>Hexapoda</taxon>
        <taxon>Insecta</taxon>
        <taxon>Pterygota</taxon>
        <taxon>Neoptera</taxon>
        <taxon>Endopterygota</taxon>
        <taxon>Coleoptera</taxon>
        <taxon>Polyphaga</taxon>
        <taxon>Cucujiformia</taxon>
        <taxon>Chrysomeloidea</taxon>
        <taxon>Cerambycidae</taxon>
        <taxon>Lamiinae</taxon>
        <taxon>Monochamini</taxon>
        <taxon>Molorchus</taxon>
    </lineage>
</organism>
<evidence type="ECO:0000259" key="4">
    <source>
        <dbReference type="PROSITE" id="PS50250"/>
    </source>
</evidence>
<dbReference type="Pfam" id="PF01399">
    <property type="entry name" value="PCI"/>
    <property type="match status" value="1"/>
</dbReference>
<dbReference type="Gene3D" id="1.25.40.570">
    <property type="match status" value="1"/>
</dbReference>
<keyword evidence="6" id="KW-1185">Reference proteome</keyword>
<dbReference type="Pfam" id="PF10602">
    <property type="entry name" value="RPN7"/>
    <property type="match status" value="1"/>
</dbReference>
<dbReference type="InterPro" id="IPR011990">
    <property type="entry name" value="TPR-like_helical_dom_sf"/>
</dbReference>
<comment type="caution">
    <text evidence="5">The sequence shown here is derived from an EMBL/GenBank/DDBJ whole genome shotgun (WGS) entry which is preliminary data.</text>
</comment>
<dbReference type="PANTHER" id="PTHR14145:SF1">
    <property type="entry name" value="26S PROTEASOME NON-ATPASE REGULATORY SUBUNIT 6"/>
    <property type="match status" value="1"/>
</dbReference>
<protein>
    <recommendedName>
        <fullName evidence="2">26S proteasome non-ATPase regulatory subunit 6</fullName>
    </recommendedName>
</protein>
<dbReference type="InterPro" id="IPR049549">
    <property type="entry name" value="RPN7_PSMD6_C"/>
</dbReference>
<evidence type="ECO:0000256" key="2">
    <source>
        <dbReference type="ARBA" id="ARBA00014932"/>
    </source>
</evidence>
<evidence type="ECO:0000256" key="3">
    <source>
        <dbReference type="ARBA" id="ARBA00022942"/>
    </source>
</evidence>
<proteinExistence type="inferred from homology"/>
<reference evidence="5" key="1">
    <citation type="journal article" date="2023" name="Insect Mol. Biol.">
        <title>Genome sequencing provides insights into the evolution of gene families encoding plant cell wall-degrading enzymes in longhorned beetles.</title>
        <authorList>
            <person name="Shin N.R."/>
            <person name="Okamura Y."/>
            <person name="Kirsch R."/>
            <person name="Pauchet Y."/>
        </authorList>
    </citation>
    <scope>NUCLEOTIDE SEQUENCE</scope>
    <source>
        <strain evidence="5">MMC_N1</strain>
    </source>
</reference>
<feature type="domain" description="PCI" evidence="4">
    <location>
        <begin position="193"/>
        <end position="361"/>
    </location>
</feature>
<dbReference type="SUPFAM" id="SSF46785">
    <property type="entry name" value="Winged helix' DNA-binding domain"/>
    <property type="match status" value="1"/>
</dbReference>
<evidence type="ECO:0000256" key="1">
    <source>
        <dbReference type="ARBA" id="ARBA00005717"/>
    </source>
</evidence>
<dbReference type="EMBL" id="JAPWTJ010002602">
    <property type="protein sequence ID" value="KAJ8965476.1"/>
    <property type="molecule type" value="Genomic_DNA"/>
</dbReference>
<evidence type="ECO:0000313" key="6">
    <source>
        <dbReference type="Proteomes" id="UP001162164"/>
    </source>
</evidence>
<name>A0ABQ9ITQ5_9CUCU</name>
<gene>
    <name evidence="5" type="ORF">NQ317_000817</name>
</gene>
<comment type="similarity">
    <text evidence="1">Belongs to the proteasome subunit S10 family.</text>
</comment>
<dbReference type="InterPro" id="IPR019585">
    <property type="entry name" value="Rpn7/CSN1"/>
</dbReference>
<dbReference type="PANTHER" id="PTHR14145">
    <property type="entry name" value="26S PROTESOME SUBUNIT 6"/>
    <property type="match status" value="1"/>
</dbReference>
<dbReference type="SUPFAM" id="SSF48452">
    <property type="entry name" value="TPR-like"/>
    <property type="match status" value="1"/>
</dbReference>